<accession>H8GLW0</accession>
<name>H8GLW0_METAL</name>
<gene>
    <name evidence="2" type="ORF">Metal_0294</name>
</gene>
<reference evidence="2 3" key="1">
    <citation type="journal article" date="2013" name="Genome Announc.">
        <title>Genome Sequence of the Obligate Gammaproteobacterial Methanotroph Methylomicrobium album Strain BG8.</title>
        <authorList>
            <person name="Kits K.D."/>
            <person name="Kalyuzhnaya M.G."/>
            <person name="Klotz M.G."/>
            <person name="Jetten M.S."/>
            <person name="Op den Camp H.J."/>
            <person name="Vuilleumier S."/>
            <person name="Bringel F."/>
            <person name="Dispirito A.A."/>
            <person name="Murrell J.C."/>
            <person name="Bruce D."/>
            <person name="Cheng J.F."/>
            <person name="Copeland A."/>
            <person name="Goodwin L."/>
            <person name="Hauser L."/>
            <person name="Lajus A."/>
            <person name="Land M.L."/>
            <person name="Lapidus A."/>
            <person name="Lucas S."/>
            <person name="Medigue C."/>
            <person name="Pitluck S."/>
            <person name="Woyke T."/>
            <person name="Zeytun A."/>
            <person name="Stein L.Y."/>
        </authorList>
    </citation>
    <scope>NUCLEOTIDE SEQUENCE [LARGE SCALE GENOMIC DNA]</scope>
    <source>
        <strain evidence="2 3">BG8</strain>
    </source>
</reference>
<evidence type="ECO:0000313" key="2">
    <source>
        <dbReference type="EMBL" id="EIC28156.1"/>
    </source>
</evidence>
<evidence type="ECO:0000256" key="1">
    <source>
        <dbReference type="SAM" id="Phobius"/>
    </source>
</evidence>
<keyword evidence="1" id="KW-1133">Transmembrane helix</keyword>
<organism evidence="2 3">
    <name type="scientific">Methylomicrobium album BG8</name>
    <dbReference type="NCBI Taxonomy" id="686340"/>
    <lineage>
        <taxon>Bacteria</taxon>
        <taxon>Pseudomonadati</taxon>
        <taxon>Pseudomonadota</taxon>
        <taxon>Gammaproteobacteria</taxon>
        <taxon>Methylococcales</taxon>
        <taxon>Methylococcaceae</taxon>
        <taxon>Methylomicrobium</taxon>
    </lineage>
</organism>
<protein>
    <submittedName>
        <fullName evidence="2">Uncharacterized protein</fullName>
    </submittedName>
</protein>
<feature type="transmembrane region" description="Helical" evidence="1">
    <location>
        <begin position="74"/>
        <end position="93"/>
    </location>
</feature>
<feature type="transmembrane region" description="Helical" evidence="1">
    <location>
        <begin position="32"/>
        <end position="53"/>
    </location>
</feature>
<dbReference type="AlphaFoldDB" id="H8GLW0"/>
<dbReference type="Proteomes" id="UP000005090">
    <property type="component" value="Chromosome"/>
</dbReference>
<proteinExistence type="predicted"/>
<keyword evidence="3" id="KW-1185">Reference proteome</keyword>
<dbReference type="HOGENOM" id="CLU_1076919_0_0_6"/>
<evidence type="ECO:0000313" key="3">
    <source>
        <dbReference type="Proteomes" id="UP000005090"/>
    </source>
</evidence>
<keyword evidence="1" id="KW-0812">Transmembrane</keyword>
<sequence>MSAYKQPNRQPSDAQRRFAFSNMARHKTNRSLHAFLSIVTAGLWLLVWLAISIHNTRRRNQIAREYGLPTETNVGFIILIFLALISIAGYKVYSGLSSGNPPEAPLDAAIGPATQQAKPETRWIYAKTHSPIGRGSIVTATTYSLNEIEFGPPYEGKQRGVLTLRQNFNNSHDVYFGLEKGQFLCDNRACGITARFDTGMVQFFEATPAQNENMPGIYIRNADIFIHFAEVSNTVTITAAFLDQTKQTFQFDVHDLNW</sequence>
<dbReference type="STRING" id="686340.Metal_0294"/>
<dbReference type="EMBL" id="CM001475">
    <property type="protein sequence ID" value="EIC28156.1"/>
    <property type="molecule type" value="Genomic_DNA"/>
</dbReference>
<dbReference type="eggNOG" id="COG3064">
    <property type="taxonomic scope" value="Bacteria"/>
</dbReference>
<keyword evidence="1" id="KW-0472">Membrane</keyword>